<dbReference type="InterPro" id="IPR057206">
    <property type="entry name" value="DUF7884"/>
</dbReference>
<keyword evidence="8" id="KW-1185">Reference proteome</keyword>
<dbReference type="InterPro" id="IPR029063">
    <property type="entry name" value="SAM-dependent_MTases_sf"/>
</dbReference>
<evidence type="ECO:0000313" key="8">
    <source>
        <dbReference type="Proteomes" id="UP000316225"/>
    </source>
</evidence>
<dbReference type="Pfam" id="PF02353">
    <property type="entry name" value="CMAS"/>
    <property type="match status" value="1"/>
</dbReference>
<dbReference type="GO" id="GO:0032259">
    <property type="term" value="P:methylation"/>
    <property type="evidence" value="ECO:0007669"/>
    <property type="project" value="UniProtKB-KW"/>
</dbReference>
<protein>
    <submittedName>
        <fullName evidence="7">Cyclopropane-fatty-acyl-phospholipid synthase</fullName>
    </submittedName>
</protein>
<proteinExistence type="inferred from homology"/>
<dbReference type="InterPro" id="IPR050723">
    <property type="entry name" value="CFA/CMAS"/>
</dbReference>
<keyword evidence="2" id="KW-0489">Methyltransferase</keyword>
<evidence type="ECO:0000256" key="2">
    <source>
        <dbReference type="ARBA" id="ARBA00022603"/>
    </source>
</evidence>
<dbReference type="Pfam" id="PF25371">
    <property type="entry name" value="DUF7884"/>
    <property type="match status" value="1"/>
</dbReference>
<keyword evidence="4" id="KW-0949">S-adenosyl-L-methionine</keyword>
<name>A0A562NUY6_9RHOB</name>
<comment type="caution">
    <text evidence="7">The sequence shown here is derived from an EMBL/GenBank/DDBJ whole genome shotgun (WGS) entry which is preliminary data.</text>
</comment>
<dbReference type="CDD" id="cd02440">
    <property type="entry name" value="AdoMet_MTases"/>
    <property type="match status" value="1"/>
</dbReference>
<keyword evidence="3" id="KW-0808">Transferase</keyword>
<dbReference type="GO" id="GO:0008168">
    <property type="term" value="F:methyltransferase activity"/>
    <property type="evidence" value="ECO:0007669"/>
    <property type="project" value="UniProtKB-KW"/>
</dbReference>
<dbReference type="PANTHER" id="PTHR43667:SF1">
    <property type="entry name" value="CYCLOPROPANE-FATTY-ACYL-PHOSPHOLIPID SYNTHASE"/>
    <property type="match status" value="1"/>
</dbReference>
<evidence type="ECO:0000259" key="6">
    <source>
        <dbReference type="Pfam" id="PF25371"/>
    </source>
</evidence>
<dbReference type="Proteomes" id="UP000316225">
    <property type="component" value="Unassembled WGS sequence"/>
</dbReference>
<dbReference type="AlphaFoldDB" id="A0A562NUY6"/>
<dbReference type="OrthoDB" id="9782855at2"/>
<comment type="similarity">
    <text evidence="1">Belongs to the CFA/CMAS family.</text>
</comment>
<dbReference type="PIRSF" id="PIRSF003085">
    <property type="entry name" value="CMAS"/>
    <property type="match status" value="1"/>
</dbReference>
<dbReference type="Gene3D" id="3.40.50.150">
    <property type="entry name" value="Vaccinia Virus protein VP39"/>
    <property type="match status" value="1"/>
</dbReference>
<dbReference type="RefSeq" id="WP_145397066.1">
    <property type="nucleotide sequence ID" value="NZ_VLKU01000003.1"/>
</dbReference>
<feature type="domain" description="DUF7884" evidence="6">
    <location>
        <begin position="25"/>
        <end position="86"/>
    </location>
</feature>
<accession>A0A562NUY6</accession>
<sequence>MNGLLRVLLGTLAKVGDLTVIDSKGKRTRFGDGTGKPISLRFNTPSAERAVALNPVLKLGECYMDGRVDMVEGDVYDLIMLAHLNAGREMVPVFWMKALDKVRMAERRIHQLNTRVRALGNVQRHYDLSADLYRLFLDPDMQYSCAYFPTPQTSLSMAQLLKKRHIAAKLMLKEGMEVLDIGCGWGGMGLYLARVAGAHVEGVTLSEEQLAVALRRAEAEGLTPPAQVDRGSAAFRLQDYRDIDRSFDRIVSVGMFEHVGISHYDEFFGRCARMLRPDGTMLLHSIGRAEPPGATNPFLQRYIFPGGYIPALSEVMRAVEKAGLFVTDIEVLRLHYAETLRAWRKAFMARRDEARALYDEAFCRMWEFYLAGSEASFREGSMVVFQIQVAHRGDAVPITRDYIAAAEAQLESLECRHGIPGPAWPEDWPDFPMSLAC</sequence>
<dbReference type="InterPro" id="IPR003333">
    <property type="entry name" value="CMAS"/>
</dbReference>
<evidence type="ECO:0000256" key="4">
    <source>
        <dbReference type="ARBA" id="ARBA00022691"/>
    </source>
</evidence>
<dbReference type="SUPFAM" id="SSF53335">
    <property type="entry name" value="S-adenosyl-L-methionine-dependent methyltransferases"/>
    <property type="match status" value="1"/>
</dbReference>
<dbReference type="PANTHER" id="PTHR43667">
    <property type="entry name" value="CYCLOPROPANE-FATTY-ACYL-PHOSPHOLIPID SYNTHASE"/>
    <property type="match status" value="1"/>
</dbReference>
<evidence type="ECO:0000313" key="7">
    <source>
        <dbReference type="EMBL" id="TWI36018.1"/>
    </source>
</evidence>
<reference evidence="7 8" key="1">
    <citation type="journal article" date="2015" name="Stand. Genomic Sci.">
        <title>Genomic Encyclopedia of Bacterial and Archaeal Type Strains, Phase III: the genomes of soil and plant-associated and newly described type strains.</title>
        <authorList>
            <person name="Whitman W.B."/>
            <person name="Woyke T."/>
            <person name="Klenk H.P."/>
            <person name="Zhou Y."/>
            <person name="Lilburn T.G."/>
            <person name="Beck B.J."/>
            <person name="De Vos P."/>
            <person name="Vandamme P."/>
            <person name="Eisen J.A."/>
            <person name="Garrity G."/>
            <person name="Hugenholtz P."/>
            <person name="Kyrpides N.C."/>
        </authorList>
    </citation>
    <scope>NUCLEOTIDE SEQUENCE [LARGE SCALE GENOMIC DNA]</scope>
    <source>
        <strain evidence="7 8">CGMCC 1.5364</strain>
    </source>
</reference>
<evidence type="ECO:0000256" key="5">
    <source>
        <dbReference type="ARBA" id="ARBA00023098"/>
    </source>
</evidence>
<evidence type="ECO:0000256" key="1">
    <source>
        <dbReference type="ARBA" id="ARBA00010815"/>
    </source>
</evidence>
<gene>
    <name evidence="7" type="ORF">IQ24_01381</name>
</gene>
<dbReference type="EMBL" id="VLKU01000003">
    <property type="protein sequence ID" value="TWI36018.1"/>
    <property type="molecule type" value="Genomic_DNA"/>
</dbReference>
<dbReference type="GO" id="GO:0008610">
    <property type="term" value="P:lipid biosynthetic process"/>
    <property type="evidence" value="ECO:0007669"/>
    <property type="project" value="InterPro"/>
</dbReference>
<keyword evidence="5" id="KW-0443">Lipid metabolism</keyword>
<evidence type="ECO:0000256" key="3">
    <source>
        <dbReference type="ARBA" id="ARBA00022679"/>
    </source>
</evidence>
<organism evidence="7 8">
    <name type="scientific">Paracoccus sulfuroxidans</name>
    <dbReference type="NCBI Taxonomy" id="384678"/>
    <lineage>
        <taxon>Bacteria</taxon>
        <taxon>Pseudomonadati</taxon>
        <taxon>Pseudomonadota</taxon>
        <taxon>Alphaproteobacteria</taxon>
        <taxon>Rhodobacterales</taxon>
        <taxon>Paracoccaceae</taxon>
        <taxon>Paracoccus</taxon>
    </lineage>
</organism>